<dbReference type="Gramene" id="KCW45518">
    <property type="protein sequence ID" value="KCW45518"/>
    <property type="gene ID" value="EUGRSUZ_L00750"/>
</dbReference>
<reference evidence="1" key="3">
    <citation type="submission" date="2023-04" db="EMBL/GenBank/DDBJ databases">
        <title>WGS assembly of Eucalyptus grandis.</title>
        <authorList>
            <person name="Myburg A."/>
            <person name="Grattapaglia D."/>
            <person name="Tuskan G."/>
            <person name="Hellsten U."/>
            <person name="Hayes R."/>
            <person name="Grimwood J."/>
            <person name="Jenkins J."/>
            <person name="Lindquist E."/>
            <person name="Tice H."/>
            <person name="Bauer D."/>
            <person name="Goodstein D."/>
            <person name="Dubchak I."/>
            <person name="Poliakov A."/>
            <person name="Mizrachi E."/>
            <person name="Kullan A."/>
            <person name="Hussey S."/>
            <person name="Pinard D."/>
            <person name="Van D."/>
            <person name="Singh P."/>
            <person name="Van J."/>
            <person name="Silva-Junior O."/>
            <person name="Togawa R."/>
            <person name="Pappas M."/>
            <person name="Faria D."/>
            <person name="Sansaloni C."/>
            <person name="Petroli C."/>
            <person name="Yang X."/>
            <person name="Ranjan P."/>
            <person name="Tschaplinski T."/>
            <person name="Ye C."/>
            <person name="Li T."/>
            <person name="Sterck L."/>
            <person name="Vanneste K."/>
            <person name="Murat F."/>
            <person name="Soler M."/>
            <person name="Clemente H."/>
            <person name="Saidi N."/>
            <person name="Cassan-Wang H."/>
            <person name="Dunand C."/>
            <person name="Hefer C."/>
            <person name="Bornberg-Bauer E."/>
            <person name="Kersting A."/>
            <person name="Vining K."/>
            <person name="Amarasinghe V."/>
            <person name="Ranik M."/>
            <person name="Naithani S."/>
            <person name="Elser J."/>
            <person name="Boyd A."/>
            <person name="Liston A."/>
            <person name="Spatafora J."/>
            <person name="Dharmwardhana P."/>
            <person name="Raja R."/>
            <person name="Sullivan C."/>
            <person name="Romanel E."/>
            <person name="Alves-Ferreira M."/>
            <person name="Kulheim C."/>
            <person name="Foley W."/>
            <person name="Carocha V."/>
            <person name="Paiva J."/>
            <person name="Kudrna D."/>
            <person name="Brommonschenkel S."/>
            <person name="Pasquali G."/>
            <person name="Byrne M."/>
            <person name="Rigault P."/>
            <person name="Tibbits J."/>
            <person name="Spokevicius A."/>
            <person name="Jones R."/>
            <person name="Steane D."/>
            <person name="Vaillancourt R."/>
            <person name="Potts B."/>
            <person name="Joubert F."/>
            <person name="Barry K."/>
            <person name="Pappas G."/>
            <person name="Strauss S."/>
            <person name="Jaiswal P."/>
            <person name="Grima-Pettenati J."/>
            <person name="Salse J."/>
            <person name="Van D."/>
            <person name="Rokhsar D."/>
            <person name="Schmutz J."/>
        </authorList>
    </citation>
    <scope>NUCLEOTIDE SEQUENCE</scope>
    <source>
        <tissue evidence="1">Leaf extractions</tissue>
    </source>
</reference>
<gene>
    <name evidence="2" type="ORF">EUGRSUZ_L00750</name>
</gene>
<evidence type="ECO:0000313" key="3">
    <source>
        <dbReference type="Proteomes" id="UP000030711"/>
    </source>
</evidence>
<keyword evidence="3" id="KW-1185">Reference proteome</keyword>
<accession>A0A058ZUQ4</accession>
<reference evidence="1" key="4">
    <citation type="submission" date="2023-07" db="EMBL/GenBank/DDBJ databases">
        <authorList>
            <person name="Myburg A.A."/>
            <person name="Grattapaglia D."/>
            <person name="Tuskan G.A."/>
            <person name="Hellsten U."/>
            <person name="Hayes R.D."/>
            <person name="Grimwood J."/>
            <person name="Jenkins J."/>
            <person name="Lindquist E."/>
            <person name="Tice H."/>
            <person name="Bauer D."/>
            <person name="Goodstein D.M."/>
            <person name="Dubchak I."/>
            <person name="Poliakov A."/>
            <person name="Mizrachi E."/>
            <person name="Kullan A.R."/>
            <person name="Hussey S.G."/>
            <person name="Pinard D."/>
            <person name="Van D.M."/>
            <person name="Singh P."/>
            <person name="Van J.I."/>
            <person name="Silva-Junior O.B."/>
            <person name="Togawa R.C."/>
            <person name="Pappas M.R."/>
            <person name="Faria D.A."/>
            <person name="Sansaloni C.P."/>
            <person name="Petroli C.D."/>
            <person name="Yang X."/>
            <person name="Ranjan P."/>
            <person name="Tschaplinski T.J."/>
            <person name="Ye C.Y."/>
            <person name="Li T."/>
            <person name="Sterck L."/>
            <person name="Vanneste K."/>
            <person name="Murat F."/>
            <person name="Soler M."/>
            <person name="Clemente H.S."/>
            <person name="Saidi N."/>
            <person name="Cassan-Wang H."/>
            <person name="Dunand C."/>
            <person name="Hefer C.A."/>
            <person name="Bornberg-Bauer E."/>
            <person name="Kersting A.R."/>
            <person name="Vining K."/>
            <person name="Amarasinghe V."/>
            <person name="Ranik M."/>
            <person name="Naithani S."/>
            <person name="Elser J."/>
            <person name="Boyd A.E."/>
            <person name="Liston A."/>
            <person name="Spatafora J.W."/>
            <person name="Dharmwardhana P."/>
            <person name="Raja R."/>
            <person name="Sullivan C."/>
            <person name="Romanel E."/>
            <person name="Alves-Ferreira M."/>
            <person name="Kulheim C."/>
            <person name="Foley W."/>
            <person name="Carocha V."/>
            <person name="Paiva J."/>
            <person name="Kudrna D."/>
            <person name="Brommonschenkel S.H."/>
            <person name="Pasquali G."/>
            <person name="Byrne M."/>
            <person name="Rigault P."/>
            <person name="Tibbits J."/>
            <person name="Spokevicius A."/>
            <person name="Jones R.C."/>
            <person name="Steane D.A."/>
            <person name="Vaillancourt R.E."/>
            <person name="Potts B.M."/>
            <person name="Joubert F."/>
            <person name="Barry K."/>
            <person name="Pappas G.J."/>
            <person name="Strauss S.H."/>
            <person name="Jaiswal P."/>
            <person name="Grima-Pettenati J."/>
            <person name="Salse J."/>
            <person name="Van D.P."/>
            <person name="Rokhsar D.S."/>
            <person name="Schmutz J."/>
        </authorList>
    </citation>
    <scope>NUCLEOTIDE SEQUENCE</scope>
    <source>
        <tissue evidence="1">Leaf extractions</tissue>
    </source>
</reference>
<dbReference type="EMBL" id="MU848293">
    <property type="protein sequence ID" value="KAK2633004.1"/>
    <property type="molecule type" value="Genomic_DNA"/>
</dbReference>
<sequence>MMLHSSKGNSNSYSIRDCCIYNQSFILKAGHFIAPEKSKHGEMGHECLTTLIIHQQIGSINLEVCISK</sequence>
<proteinExistence type="predicted"/>
<dbReference type="EMBL" id="KK198807">
    <property type="protein sequence ID" value="KCW45518.1"/>
    <property type="molecule type" value="Genomic_DNA"/>
</dbReference>
<dbReference type="AlphaFoldDB" id="A0A058ZUQ4"/>
<evidence type="ECO:0000313" key="1">
    <source>
        <dbReference type="EMBL" id="KAK2633004.1"/>
    </source>
</evidence>
<name>A0A058ZUQ4_EUCGR</name>
<dbReference type="InParanoid" id="A0A058ZUQ4"/>
<reference evidence="2" key="1">
    <citation type="submission" date="2013-07" db="EMBL/GenBank/DDBJ databases">
        <title>The genome of Eucalyptus grandis.</title>
        <authorList>
            <person name="Schmutz J."/>
            <person name="Hayes R."/>
            <person name="Myburg A."/>
            <person name="Tuskan G."/>
            <person name="Grattapaglia D."/>
            <person name="Rokhsar D.S."/>
        </authorList>
    </citation>
    <scope>NUCLEOTIDE SEQUENCE</scope>
    <source>
        <tissue evidence="2">Leaf extractions</tissue>
    </source>
</reference>
<evidence type="ECO:0000313" key="2">
    <source>
        <dbReference type="EMBL" id="KCW45518.1"/>
    </source>
</evidence>
<reference evidence="1" key="2">
    <citation type="journal article" date="2014" name="Nature">
        <title>The genome of Eucalyptus grandis.</title>
        <authorList>
            <person name="Myburg A.A."/>
            <person name="Grattapaglia D."/>
            <person name="Tuskan G.A."/>
            <person name="Hellsten U."/>
            <person name="Hayes R.D."/>
            <person name="Grimwood J."/>
            <person name="Jenkins J."/>
            <person name="Lindquist E."/>
            <person name="Tice H."/>
            <person name="Bauer D."/>
            <person name="Goodstein D.M."/>
            <person name="Dubchak I."/>
            <person name="Poliakov A."/>
            <person name="Mizrachi E."/>
            <person name="Kullan A.R."/>
            <person name="Hussey S.G."/>
            <person name="Pinard D."/>
            <person name="van der Merwe K."/>
            <person name="Singh P."/>
            <person name="van Jaarsveld I."/>
            <person name="Silva-Junior O.B."/>
            <person name="Togawa R.C."/>
            <person name="Pappas M.R."/>
            <person name="Faria D.A."/>
            <person name="Sansaloni C.P."/>
            <person name="Petroli C.D."/>
            <person name="Yang X."/>
            <person name="Ranjan P."/>
            <person name="Tschaplinski T.J."/>
            <person name="Ye C.Y."/>
            <person name="Li T."/>
            <person name="Sterck L."/>
            <person name="Vanneste K."/>
            <person name="Murat F."/>
            <person name="Soler M."/>
            <person name="Clemente H.S."/>
            <person name="Saidi N."/>
            <person name="Cassan-Wang H."/>
            <person name="Dunand C."/>
            <person name="Hefer C.A."/>
            <person name="Bornberg-Bauer E."/>
            <person name="Kersting A.R."/>
            <person name="Vining K."/>
            <person name="Amarasinghe V."/>
            <person name="Ranik M."/>
            <person name="Naithani S."/>
            <person name="Elser J."/>
            <person name="Boyd A.E."/>
            <person name="Liston A."/>
            <person name="Spatafora J.W."/>
            <person name="Dharmwardhana P."/>
            <person name="Raja R."/>
            <person name="Sullivan C."/>
            <person name="Romanel E."/>
            <person name="Alves-Ferreira M."/>
            <person name="Kulheim C."/>
            <person name="Foley W."/>
            <person name="Carocha V."/>
            <person name="Paiva J."/>
            <person name="Kudrna D."/>
            <person name="Brommonschenkel S.H."/>
            <person name="Pasquali G."/>
            <person name="Byrne M."/>
            <person name="Rigault P."/>
            <person name="Tibbits J."/>
            <person name="Spokevicius A."/>
            <person name="Jones R.C."/>
            <person name="Steane D.A."/>
            <person name="Vaillancourt R.E."/>
            <person name="Potts B.M."/>
            <person name="Joubert F."/>
            <person name="Barry K."/>
            <person name="Pappas G.J."/>
            <person name="Strauss S.H."/>
            <person name="Jaiswal P."/>
            <person name="Grima-Pettenati J."/>
            <person name="Salse J."/>
            <person name="Van de Peer Y."/>
            <person name="Rokhsar D.S."/>
            <person name="Schmutz J."/>
        </authorList>
    </citation>
    <scope>NUCLEOTIDE SEQUENCE</scope>
    <source>
        <tissue evidence="1">Leaf extractions</tissue>
    </source>
</reference>
<protein>
    <submittedName>
        <fullName evidence="2">Uncharacterized protein</fullName>
    </submittedName>
</protein>
<dbReference type="Proteomes" id="UP000030711">
    <property type="component" value="Unassembled WGS sequence"/>
</dbReference>
<organism evidence="2">
    <name type="scientific">Eucalyptus grandis</name>
    <name type="common">Flooded gum</name>
    <dbReference type="NCBI Taxonomy" id="71139"/>
    <lineage>
        <taxon>Eukaryota</taxon>
        <taxon>Viridiplantae</taxon>
        <taxon>Streptophyta</taxon>
        <taxon>Embryophyta</taxon>
        <taxon>Tracheophyta</taxon>
        <taxon>Spermatophyta</taxon>
        <taxon>Magnoliopsida</taxon>
        <taxon>eudicotyledons</taxon>
        <taxon>Gunneridae</taxon>
        <taxon>Pentapetalae</taxon>
        <taxon>rosids</taxon>
        <taxon>malvids</taxon>
        <taxon>Myrtales</taxon>
        <taxon>Myrtaceae</taxon>
        <taxon>Myrtoideae</taxon>
        <taxon>Eucalypteae</taxon>
        <taxon>Eucalyptus</taxon>
    </lineage>
</organism>